<accession>A0A6B2L685</accession>
<dbReference type="Gene3D" id="3.40.50.2000">
    <property type="entry name" value="Glycogen Phosphorylase B"/>
    <property type="match status" value="2"/>
</dbReference>
<dbReference type="GO" id="GO:0005789">
    <property type="term" value="C:endoplasmic reticulum membrane"/>
    <property type="evidence" value="ECO:0007669"/>
    <property type="project" value="UniProtKB-SubCell"/>
</dbReference>
<comment type="pathway">
    <text evidence="1 10">Protein modification; protein glycosylation.</text>
</comment>
<dbReference type="EC" id="2.4.1.132" evidence="10"/>
<comment type="similarity">
    <text evidence="10">Belongs to the glycosyltransferase group 1 family.</text>
</comment>
<evidence type="ECO:0000313" key="13">
    <source>
        <dbReference type="EMBL" id="NDV32512.1"/>
    </source>
</evidence>
<proteinExistence type="inferred from homology"/>
<dbReference type="PANTHER" id="PTHR45918:SF1">
    <property type="entry name" value="ALPHA-1,3_1,6-MANNOSYLTRANSFERASE ALG2"/>
    <property type="match status" value="1"/>
</dbReference>
<keyword evidence="6" id="KW-1133">Transmembrane helix</keyword>
<evidence type="ECO:0000256" key="3">
    <source>
        <dbReference type="ARBA" id="ARBA00022679"/>
    </source>
</evidence>
<feature type="domain" description="Glycosyltransferase subfamily 4-like N-terminal" evidence="12">
    <location>
        <begin position="3"/>
        <end position="183"/>
    </location>
</feature>
<comment type="catalytic activity">
    <reaction evidence="8 10">
        <text>a beta-D-Man-(1-&gt;4)-beta-D-GlcNAc-(1-&gt;4)-alpha-D-GlcNAc-diphospho-di-trans,poly-cis-dolichol + GDP-alpha-D-mannose = an alpha-D-Man-(1-&gt;3)-beta-D-Man-(1-&gt;4)-beta-D-GlcNAc-(1-&gt;4)-alpha-D-GlcNAc-diphospho-di-trans,poly-cis-dolichol + GDP + H(+)</text>
        <dbReference type="Rhea" id="RHEA:29515"/>
        <dbReference type="Rhea" id="RHEA-COMP:19511"/>
        <dbReference type="Rhea" id="RHEA-COMP:19513"/>
        <dbReference type="ChEBI" id="CHEBI:15378"/>
        <dbReference type="ChEBI" id="CHEBI:57527"/>
        <dbReference type="ChEBI" id="CHEBI:58189"/>
        <dbReference type="ChEBI" id="CHEBI:58472"/>
        <dbReference type="ChEBI" id="CHEBI:132510"/>
        <dbReference type="EC" id="2.4.1.132"/>
    </reaction>
    <physiologicalReaction direction="left-to-right" evidence="8 10">
        <dbReference type="Rhea" id="RHEA:29516"/>
    </physiologicalReaction>
</comment>
<evidence type="ECO:0000256" key="4">
    <source>
        <dbReference type="ARBA" id="ARBA00022692"/>
    </source>
</evidence>
<keyword evidence="3 10" id="KW-0808">Transferase</keyword>
<organism evidence="13">
    <name type="scientific">Arcella intermedia</name>
    <dbReference type="NCBI Taxonomy" id="1963864"/>
    <lineage>
        <taxon>Eukaryota</taxon>
        <taxon>Amoebozoa</taxon>
        <taxon>Tubulinea</taxon>
        <taxon>Elardia</taxon>
        <taxon>Arcellinida</taxon>
        <taxon>Sphaerothecina</taxon>
        <taxon>Arcellidae</taxon>
        <taxon>Arcella</taxon>
    </lineage>
</organism>
<evidence type="ECO:0000256" key="5">
    <source>
        <dbReference type="ARBA" id="ARBA00022824"/>
    </source>
</evidence>
<evidence type="ECO:0000256" key="7">
    <source>
        <dbReference type="ARBA" id="ARBA00023136"/>
    </source>
</evidence>
<dbReference type="Pfam" id="PF00534">
    <property type="entry name" value="Glycos_transf_1"/>
    <property type="match status" value="1"/>
</dbReference>
<evidence type="ECO:0000256" key="1">
    <source>
        <dbReference type="ARBA" id="ARBA00004922"/>
    </source>
</evidence>
<sequence length="385" mass="43696">MGIGGAEKLIVEAAVGVQEAGHSVTIYTAYHNPHPKLSFPATHDGSLDVRVHGNWLPYQAVGKFQLVKALLRFTWLSFVVLYEHKKNPYDVIFVDQISATLPIIKFFSGVKVVFYCHFPDQLLTRRDSFIKKMYRIPFDLLEEFTTNSAHEILVNSKFTASVFKKTFKFLSRNPSILYPAVELKIKNQIEKDFSKGKPIQFLSLNRYERKKNIQLALEAFALLKDTQQWKNNHLSLVIAGGYSDKVQENVEHLKELMDRAAQLGIQDKVTFMTSLENEVRDKVIQEAVCLLYTPSNEHFGIVPLEAGLLSTAVIACNSGGPLETVEDGKTGYLVEPIPENWSRVMKKAVEDPKHFVEMGKAGRKRVNTHFSRKQFVARLVEALKP</sequence>
<dbReference type="EMBL" id="GIBP01003543">
    <property type="protein sequence ID" value="NDV32512.1"/>
    <property type="molecule type" value="Transcribed_RNA"/>
</dbReference>
<comment type="function">
    <text evidence="10">Mannosylates Man(2)GlcNAc(2)-dolichol diphosphate and Man(1)GlcNAc(2)-dolichol diphosphate to form Man(3)GlcNAc(2)-dolichol diphosphate.</text>
</comment>
<evidence type="ECO:0000256" key="10">
    <source>
        <dbReference type="RuleBase" id="RU367136"/>
    </source>
</evidence>
<evidence type="ECO:0000256" key="9">
    <source>
        <dbReference type="ARBA" id="ARBA00045104"/>
    </source>
</evidence>
<evidence type="ECO:0000259" key="11">
    <source>
        <dbReference type="Pfam" id="PF00534"/>
    </source>
</evidence>
<dbReference type="Pfam" id="PF13439">
    <property type="entry name" value="Glyco_transf_4"/>
    <property type="match status" value="1"/>
</dbReference>
<name>A0A6B2L685_9EUKA</name>
<dbReference type="UniPathway" id="UPA00378"/>
<keyword evidence="5" id="KW-0256">Endoplasmic reticulum</keyword>
<dbReference type="AlphaFoldDB" id="A0A6B2L685"/>
<dbReference type="InterPro" id="IPR028098">
    <property type="entry name" value="Glyco_trans_4-like_N"/>
</dbReference>
<comment type="subcellular location">
    <subcellularLocation>
        <location evidence="10">Endoplasmic reticulum membrane</location>
        <topology evidence="10">Single-pass membrane protein</topology>
    </subcellularLocation>
</comment>
<evidence type="ECO:0000256" key="2">
    <source>
        <dbReference type="ARBA" id="ARBA00022676"/>
    </source>
</evidence>
<dbReference type="SUPFAM" id="SSF53756">
    <property type="entry name" value="UDP-Glycosyltransferase/glycogen phosphorylase"/>
    <property type="match status" value="1"/>
</dbReference>
<keyword evidence="7" id="KW-0472">Membrane</keyword>
<dbReference type="GO" id="GO:0004378">
    <property type="term" value="F:GDP-Man:Man(1)GlcNAc(2)-PP-Dol alpha-1,3-mannosyltransferase activity"/>
    <property type="evidence" value="ECO:0007669"/>
    <property type="project" value="UniProtKB-UniRule"/>
</dbReference>
<dbReference type="InterPro" id="IPR001296">
    <property type="entry name" value="Glyco_trans_1"/>
</dbReference>
<dbReference type="PANTHER" id="PTHR45918">
    <property type="entry name" value="ALPHA-1,3/1,6-MANNOSYLTRANSFERASE ALG2"/>
    <property type="match status" value="1"/>
</dbReference>
<feature type="domain" description="Glycosyl transferase family 1" evidence="11">
    <location>
        <begin position="186"/>
        <end position="365"/>
    </location>
</feature>
<keyword evidence="4" id="KW-0812">Transmembrane</keyword>
<keyword evidence="2 10" id="KW-0328">Glycosyltransferase</keyword>
<dbReference type="GO" id="GO:0102704">
    <property type="term" value="F:GDP-Man:Man(2)GlcNAc(2)-PP-Dol alpha-1,6-mannosyltransferase activity"/>
    <property type="evidence" value="ECO:0007669"/>
    <property type="project" value="UniProtKB-UniRule"/>
</dbReference>
<protein>
    <recommendedName>
        <fullName evidence="10">Alpha-1,3/1,6-mannosyltransferase ALG2</fullName>
        <ecNumber evidence="10">2.4.1.132</ecNumber>
        <ecNumber evidence="10">2.4.1.257</ecNumber>
    </recommendedName>
    <alternativeName>
        <fullName evidence="10">GDP-Man:Man(1)GlcNAc(2)-PP-Dol alpha-1,3-mannosyltransferase</fullName>
    </alternativeName>
</protein>
<reference evidence="13" key="1">
    <citation type="journal article" date="2020" name="J. Eukaryot. Microbiol.">
        <title>De novo Sequencing, Assembly and Annotation of the Transcriptome for the Free-Living Testate Amoeba Arcella intermedia.</title>
        <authorList>
            <person name="Ribeiro G.M."/>
            <person name="Porfirio-Sousa A.L."/>
            <person name="Maurer-Alcala X.X."/>
            <person name="Katz L.A."/>
            <person name="Lahr D.J.G."/>
        </authorList>
    </citation>
    <scope>NUCLEOTIDE SEQUENCE</scope>
</reference>
<evidence type="ECO:0000256" key="8">
    <source>
        <dbReference type="ARBA" id="ARBA00045103"/>
    </source>
</evidence>
<comment type="catalytic activity">
    <reaction evidence="9 10">
        <text>an alpha-D-Man-(1-&gt;3)-beta-D-Man-(1-&gt;4)-beta-D-GlcNAc-(1-&gt;4)-alpha-D-GlcNAc-diphospho-di-trans,poly-cis-dolichol + GDP-alpha-D-mannose = an alpha-D-Man-(1-&gt;3)-[alpha-D-Man-(1-&gt;6)]-beta-D-Man-(1-&gt;4)-beta-D-GlcNAc-(1-&gt;4)-alpha-D-GlcNAc-diphospho-di-trans,poly-cis-dolichol + GDP + H(+)</text>
        <dbReference type="Rhea" id="RHEA:29519"/>
        <dbReference type="Rhea" id="RHEA-COMP:19513"/>
        <dbReference type="Rhea" id="RHEA-COMP:19515"/>
        <dbReference type="ChEBI" id="CHEBI:15378"/>
        <dbReference type="ChEBI" id="CHEBI:57527"/>
        <dbReference type="ChEBI" id="CHEBI:58189"/>
        <dbReference type="ChEBI" id="CHEBI:132510"/>
        <dbReference type="ChEBI" id="CHEBI:132511"/>
        <dbReference type="EC" id="2.4.1.257"/>
    </reaction>
    <physiologicalReaction direction="left-to-right" evidence="9 10">
        <dbReference type="Rhea" id="RHEA:29520"/>
    </physiologicalReaction>
</comment>
<dbReference type="InterPro" id="IPR027054">
    <property type="entry name" value="ALG2"/>
</dbReference>
<evidence type="ECO:0000256" key="6">
    <source>
        <dbReference type="ARBA" id="ARBA00022989"/>
    </source>
</evidence>
<evidence type="ECO:0000259" key="12">
    <source>
        <dbReference type="Pfam" id="PF13439"/>
    </source>
</evidence>
<dbReference type="EC" id="2.4.1.257" evidence="10"/>